<protein>
    <submittedName>
        <fullName evidence="1">Uncharacterized protein</fullName>
    </submittedName>
</protein>
<evidence type="ECO:0000313" key="1">
    <source>
        <dbReference type="EMBL" id="KAJ0024402.1"/>
    </source>
</evidence>
<proteinExistence type="predicted"/>
<accession>A0ACC0XT20</accession>
<gene>
    <name evidence="1" type="ORF">Pint_09293</name>
</gene>
<evidence type="ECO:0000313" key="2">
    <source>
        <dbReference type="Proteomes" id="UP001163603"/>
    </source>
</evidence>
<organism evidence="1 2">
    <name type="scientific">Pistacia integerrima</name>
    <dbReference type="NCBI Taxonomy" id="434235"/>
    <lineage>
        <taxon>Eukaryota</taxon>
        <taxon>Viridiplantae</taxon>
        <taxon>Streptophyta</taxon>
        <taxon>Embryophyta</taxon>
        <taxon>Tracheophyta</taxon>
        <taxon>Spermatophyta</taxon>
        <taxon>Magnoliopsida</taxon>
        <taxon>eudicotyledons</taxon>
        <taxon>Gunneridae</taxon>
        <taxon>Pentapetalae</taxon>
        <taxon>rosids</taxon>
        <taxon>malvids</taxon>
        <taxon>Sapindales</taxon>
        <taxon>Anacardiaceae</taxon>
        <taxon>Pistacia</taxon>
    </lineage>
</organism>
<dbReference type="EMBL" id="CM047745">
    <property type="protein sequence ID" value="KAJ0024402.1"/>
    <property type="molecule type" value="Genomic_DNA"/>
</dbReference>
<comment type="caution">
    <text evidence="1">The sequence shown here is derived from an EMBL/GenBank/DDBJ whole genome shotgun (WGS) entry which is preliminary data.</text>
</comment>
<sequence length="727" mass="81721">MDSSTEDIDARHGRNAELYNALMIDENQNKVIELCSKVPDHALHILTVHDDTVLHMATYSKKSKLVLSLLEELPDNCLDKMTRQNKAGNTILHATATSDHALHVAKELLKKAPGLLGMRNNSGETALYHSARSGKTEIFRFLADKIRGYDQVSKQSFLQRGDKTTALHICVLFHHFELALQIAKDHQFLINEKDTDGLTSLQLLSLKPEAFKRKHGDGFLKKLINSVKYRCGSTRRETIEKEKPQYESAIQLAKLLIQKDTSWEDTVPILDKRRPRIHRYGFSTDVSSHEKGIREGREIVIDPPLLQAAKSGCIHIVKEILKVYPQAIGYINNQGRNILHVAIKNRQLEIFEFLKKMEIPMRQLAGKVDDEGNTMLHMVGKRRKDYVSETVEGPAFVLQAELLWYEKLAESMRPPPESRFFFEEIIKYTQQKSLPEGRALQAQIIKAGKSSCTYLANSLVHFYVKCGQLTKAKLVFQGIQNKDVVSWNCLINGYCQQGSAGSSSVMEIFQSMRSENAFPNAHTFTGVFTAASYVSDVFGGQQAHALAIKTSSFYDVFVGSSLISMYCKAGLVVEARKVFDRMPERNSISSTTMISGYAMQRMAMEALALFKLMRTEDENENEYVFTSILSALAAPEFVDSGKQIHCLALKNGLLAIVSVANALVTMYAKCRSLDDSLRTFELLGDKNSITWSAMITGYAQSGHSDKALKLFSNMHLNEMKPSSRDFS</sequence>
<name>A0ACC0XT20_9ROSI</name>
<keyword evidence="2" id="KW-1185">Reference proteome</keyword>
<dbReference type="Proteomes" id="UP001163603">
    <property type="component" value="Chromosome 10"/>
</dbReference>
<reference evidence="2" key="1">
    <citation type="journal article" date="2023" name="G3 (Bethesda)">
        <title>Genome assembly and association tests identify interacting loci associated with vigor, precocity, and sex in interspecific pistachio rootstocks.</title>
        <authorList>
            <person name="Palmer W."/>
            <person name="Jacygrad E."/>
            <person name="Sagayaradj S."/>
            <person name="Cavanaugh K."/>
            <person name="Han R."/>
            <person name="Bertier L."/>
            <person name="Beede B."/>
            <person name="Kafkas S."/>
            <person name="Golino D."/>
            <person name="Preece J."/>
            <person name="Michelmore R."/>
        </authorList>
    </citation>
    <scope>NUCLEOTIDE SEQUENCE [LARGE SCALE GENOMIC DNA]</scope>
</reference>